<evidence type="ECO:0000313" key="1">
    <source>
        <dbReference type="EMBL" id="MED4401044.1"/>
    </source>
</evidence>
<keyword evidence="2" id="KW-1185">Reference proteome</keyword>
<organism evidence="1 2">
    <name type="scientific">Metabacillus fastidiosus</name>
    <dbReference type="NCBI Taxonomy" id="1458"/>
    <lineage>
        <taxon>Bacteria</taxon>
        <taxon>Bacillati</taxon>
        <taxon>Bacillota</taxon>
        <taxon>Bacilli</taxon>
        <taxon>Bacillales</taxon>
        <taxon>Bacillaceae</taxon>
        <taxon>Metabacillus</taxon>
    </lineage>
</organism>
<accession>A0ABU6NV71</accession>
<evidence type="ECO:0000313" key="2">
    <source>
        <dbReference type="Proteomes" id="UP001342826"/>
    </source>
</evidence>
<reference evidence="1 2" key="1">
    <citation type="submission" date="2023-03" db="EMBL/GenBank/DDBJ databases">
        <title>Bacillus Genome Sequencing.</title>
        <authorList>
            <person name="Dunlap C."/>
        </authorList>
    </citation>
    <scope>NUCLEOTIDE SEQUENCE [LARGE SCALE GENOMIC DNA]</scope>
    <source>
        <strain evidence="1 2">NRS-1717</strain>
    </source>
</reference>
<comment type="caution">
    <text evidence="1">The sequence shown here is derived from an EMBL/GenBank/DDBJ whole genome shotgun (WGS) entry which is preliminary data.</text>
</comment>
<gene>
    <name evidence="1" type="ORF">P9271_06815</name>
</gene>
<dbReference type="RefSeq" id="WP_328015033.1">
    <property type="nucleotide sequence ID" value="NZ_JARTFS010000005.1"/>
</dbReference>
<protein>
    <submittedName>
        <fullName evidence="1">Uncharacterized protein</fullName>
    </submittedName>
</protein>
<dbReference type="NCBIfam" id="NF047388">
    <property type="entry name" value="SA1320_fam"/>
    <property type="match status" value="1"/>
</dbReference>
<name>A0ABU6NV71_9BACI</name>
<proteinExistence type="predicted"/>
<dbReference type="EMBL" id="JARTFS010000005">
    <property type="protein sequence ID" value="MED4401044.1"/>
    <property type="molecule type" value="Genomic_DNA"/>
</dbReference>
<dbReference type="Proteomes" id="UP001342826">
    <property type="component" value="Unassembled WGS sequence"/>
</dbReference>
<sequence>MSKKYNVTKVGGNSLGGGSANGVAVRNPGVTSVTLNAALLSEGMVDPNKKYDNITNYYSGLDILMNAQMAGRLDNRVPGEKIEINNGVPGLKNIVSNHMGYPDQEKGKFVYEIGKEGEIGYGKIESGADVHIVTSAWTGQSLHGESSGKIEINHENLKMLEQGLQNEVGDRLDLVYRYMKNSVEIVRDESSRFNERVETLQNNFQEIYEELIEDPWFSGLTAGGNILKAKINELISFLDTAEKYCLSLNAVLNLPPAELIESILGVNIDVETLFDEARSVLKTINDRIDDIINGFIHIINDKIPLLFKGGTDAFSDAIVGELTAHYNIVDRNREKLVTHLKEYRTQVKNTADSFKKRDEDLAGAISRGSQVGEVGEVQKTNAYPIEESAYMKTRMKIKEIHLNLVFQSFKTNTSAIVIPILGLLKAALSTLKAILEGICAAVKAAANVALYSNIPTAALSIFTDFDEKIRGKIDEILKPLNDAAKIVEGVKDGVGRLIIYYPVLLDRMRPYINEALFTNEKFSNVHKYNFASINILKEMQIVFDDIVKQLSNEKAQAIDLLCNYSKNIKTTMGLFEEQIDRVTL</sequence>